<dbReference type="EMBL" id="JBHUCX010000099">
    <property type="protein sequence ID" value="MFD1677815.1"/>
    <property type="molecule type" value="Genomic_DNA"/>
</dbReference>
<dbReference type="PROSITE" id="PS51713">
    <property type="entry name" value="G_ERA"/>
    <property type="match status" value="1"/>
</dbReference>
<keyword evidence="12" id="KW-1185">Reference proteome</keyword>
<dbReference type="PRINTS" id="PR00326">
    <property type="entry name" value="GTP1OBG"/>
</dbReference>
<feature type="binding site" evidence="6">
    <location>
        <begin position="12"/>
        <end position="19"/>
    </location>
    <ligand>
        <name>GTP</name>
        <dbReference type="ChEBI" id="CHEBI:37565"/>
    </ligand>
</feature>
<evidence type="ECO:0000256" key="3">
    <source>
        <dbReference type="ARBA" id="ARBA00022741"/>
    </source>
</evidence>
<evidence type="ECO:0000256" key="4">
    <source>
        <dbReference type="ARBA" id="ARBA00022884"/>
    </source>
</evidence>
<keyword evidence="6" id="KW-0690">Ribosome biogenesis</keyword>
<dbReference type="CDD" id="cd22534">
    <property type="entry name" value="KH-II_Era"/>
    <property type="match status" value="1"/>
</dbReference>
<dbReference type="NCBIfam" id="TIGR00436">
    <property type="entry name" value="era"/>
    <property type="match status" value="1"/>
</dbReference>
<reference evidence="12" key="1">
    <citation type="journal article" date="2019" name="Int. J. Syst. Evol. Microbiol.">
        <title>The Global Catalogue of Microorganisms (GCM) 10K type strain sequencing project: providing services to taxonomists for standard genome sequencing and annotation.</title>
        <authorList>
            <consortium name="The Broad Institute Genomics Platform"/>
            <consortium name="The Broad Institute Genome Sequencing Center for Infectious Disease"/>
            <person name="Wu L."/>
            <person name="Ma J."/>
        </authorList>
    </citation>
    <scope>NUCLEOTIDE SEQUENCE [LARGE SCALE GENOMIC DNA]</scope>
    <source>
        <strain evidence="12">CGMCC 1.12286</strain>
    </source>
</reference>
<proteinExistence type="inferred from homology"/>
<dbReference type="Gene3D" id="3.30.300.20">
    <property type="match status" value="1"/>
</dbReference>
<accession>A0ABW4JRP8</accession>
<dbReference type="InterPro" id="IPR005225">
    <property type="entry name" value="Small_GTP-bd"/>
</dbReference>
<keyword evidence="6" id="KW-0699">rRNA-binding</keyword>
<evidence type="ECO:0000313" key="11">
    <source>
        <dbReference type="EMBL" id="MFD1677815.1"/>
    </source>
</evidence>
<evidence type="ECO:0000259" key="9">
    <source>
        <dbReference type="PROSITE" id="PS50823"/>
    </source>
</evidence>
<feature type="region of interest" description="G4" evidence="7">
    <location>
        <begin position="121"/>
        <end position="124"/>
    </location>
</feature>
<comment type="similarity">
    <text evidence="1 6 7 8">Belongs to the TRAFAC class TrmE-Era-EngA-EngB-Septin-like GTPase superfamily. Era GTPase family.</text>
</comment>
<dbReference type="Pfam" id="PF01926">
    <property type="entry name" value="MMR_HSR1"/>
    <property type="match status" value="1"/>
</dbReference>
<evidence type="ECO:0000256" key="2">
    <source>
        <dbReference type="ARBA" id="ARBA00020484"/>
    </source>
</evidence>
<dbReference type="InterPro" id="IPR015946">
    <property type="entry name" value="KH_dom-like_a/b"/>
</dbReference>
<organism evidence="11 12">
    <name type="scientific">Alicyclobacillus fodiniaquatilis</name>
    <dbReference type="NCBI Taxonomy" id="1661150"/>
    <lineage>
        <taxon>Bacteria</taxon>
        <taxon>Bacillati</taxon>
        <taxon>Bacillota</taxon>
        <taxon>Bacilli</taxon>
        <taxon>Bacillales</taxon>
        <taxon>Alicyclobacillaceae</taxon>
        <taxon>Alicyclobacillus</taxon>
    </lineage>
</organism>
<feature type="binding site" evidence="6">
    <location>
        <begin position="121"/>
        <end position="124"/>
    </location>
    <ligand>
        <name>GTP</name>
        <dbReference type="ChEBI" id="CHEBI:37565"/>
    </ligand>
</feature>
<dbReference type="NCBIfam" id="TIGR00231">
    <property type="entry name" value="small_GTP"/>
    <property type="match status" value="1"/>
</dbReference>
<dbReference type="InterPro" id="IPR005662">
    <property type="entry name" value="GTPase_Era-like"/>
</dbReference>
<dbReference type="Proteomes" id="UP001597079">
    <property type="component" value="Unassembled WGS sequence"/>
</dbReference>
<feature type="region of interest" description="G5" evidence="7">
    <location>
        <begin position="150"/>
        <end position="152"/>
    </location>
</feature>
<dbReference type="NCBIfam" id="NF000908">
    <property type="entry name" value="PRK00089.1"/>
    <property type="match status" value="1"/>
</dbReference>
<comment type="subcellular location">
    <subcellularLocation>
        <location evidence="6">Cytoplasm</location>
    </subcellularLocation>
    <subcellularLocation>
        <location evidence="6">Cell membrane</location>
        <topology evidence="6">Peripheral membrane protein</topology>
    </subcellularLocation>
</comment>
<dbReference type="Gene3D" id="3.40.50.300">
    <property type="entry name" value="P-loop containing nucleotide triphosphate hydrolases"/>
    <property type="match status" value="1"/>
</dbReference>
<keyword evidence="6" id="KW-1003">Cell membrane</keyword>
<dbReference type="CDD" id="cd04163">
    <property type="entry name" value="Era"/>
    <property type="match status" value="1"/>
</dbReference>
<comment type="caution">
    <text evidence="11">The sequence shown here is derived from an EMBL/GenBank/DDBJ whole genome shotgun (WGS) entry which is preliminary data.</text>
</comment>
<evidence type="ECO:0000313" key="12">
    <source>
        <dbReference type="Proteomes" id="UP001597079"/>
    </source>
</evidence>
<dbReference type="InterPro" id="IPR027417">
    <property type="entry name" value="P-loop_NTPase"/>
</dbReference>
<evidence type="ECO:0000256" key="1">
    <source>
        <dbReference type="ARBA" id="ARBA00007921"/>
    </source>
</evidence>
<feature type="domain" description="Era-type G" evidence="10">
    <location>
        <begin position="4"/>
        <end position="171"/>
    </location>
</feature>
<evidence type="ECO:0000259" key="10">
    <source>
        <dbReference type="PROSITE" id="PS51713"/>
    </source>
</evidence>
<feature type="binding site" evidence="6">
    <location>
        <begin position="59"/>
        <end position="63"/>
    </location>
    <ligand>
        <name>GTP</name>
        <dbReference type="ChEBI" id="CHEBI:37565"/>
    </ligand>
</feature>
<dbReference type="SUPFAM" id="SSF54814">
    <property type="entry name" value="Prokaryotic type KH domain (KH-domain type II)"/>
    <property type="match status" value="1"/>
</dbReference>
<keyword evidence="4 6" id="KW-0694">RNA-binding</keyword>
<evidence type="ECO:0000256" key="7">
    <source>
        <dbReference type="PROSITE-ProRule" id="PRU01050"/>
    </source>
</evidence>
<comment type="function">
    <text evidence="6">An essential GTPase that binds both GDP and GTP, with rapid nucleotide exchange. Plays a role in 16S rRNA processing and 30S ribosomal subunit biogenesis and possibly also in cell cycle regulation and energy metabolism.</text>
</comment>
<keyword evidence="3 6" id="KW-0547">Nucleotide-binding</keyword>
<dbReference type="RefSeq" id="WP_377945729.1">
    <property type="nucleotide sequence ID" value="NZ_JBHUCX010000099.1"/>
</dbReference>
<comment type="subunit">
    <text evidence="6">Monomer.</text>
</comment>
<evidence type="ECO:0000256" key="5">
    <source>
        <dbReference type="ARBA" id="ARBA00023134"/>
    </source>
</evidence>
<sequence length="297" mass="34063">MSYKSGFVAIVGRPNVGKSTLLNAVVGQKVAIMSKRAQTTRNRIRGVVTSPAAQIIFIDTPGIHTPHHRLGEYMVDVATQTLREVDIVLVVVDANTGVQPVEEELAKQLQGVKTPVFLVLNKVDLVEKPRLLERISQYQSLFSFDEYVPISALKQDQTDVLLHLIEQRLPEGPKFYPDDMVSDYPEQFIISEIIREKVLKLTEEEVPHAVMVEVEQMERRNEQTLYIHAVIYTERDSQKGILIGKQGQMLRRVGEMARRELEGLLGTKMYLELWVKVKKDWRNRPTMLRQFGFHEES</sequence>
<gene>
    <name evidence="6 11" type="primary">era</name>
    <name evidence="11" type="ORF">ACFSB2_24430</name>
</gene>
<evidence type="ECO:0000256" key="6">
    <source>
        <dbReference type="HAMAP-Rule" id="MF_00367"/>
    </source>
</evidence>
<keyword evidence="6" id="KW-0472">Membrane</keyword>
<feature type="region of interest" description="G1" evidence="7">
    <location>
        <begin position="12"/>
        <end position="19"/>
    </location>
</feature>
<dbReference type="PANTHER" id="PTHR42698">
    <property type="entry name" value="GTPASE ERA"/>
    <property type="match status" value="1"/>
</dbReference>
<feature type="region of interest" description="G2" evidence="7">
    <location>
        <begin position="38"/>
        <end position="42"/>
    </location>
</feature>
<dbReference type="Pfam" id="PF07650">
    <property type="entry name" value="KH_2"/>
    <property type="match status" value="1"/>
</dbReference>
<feature type="region of interest" description="G3" evidence="7">
    <location>
        <begin position="59"/>
        <end position="62"/>
    </location>
</feature>
<keyword evidence="5 6" id="KW-0342">GTP-binding</keyword>
<protein>
    <recommendedName>
        <fullName evidence="2 6">GTPase Era</fullName>
    </recommendedName>
</protein>
<dbReference type="InterPro" id="IPR004044">
    <property type="entry name" value="KH_dom_type_2"/>
</dbReference>
<dbReference type="SUPFAM" id="SSF52540">
    <property type="entry name" value="P-loop containing nucleoside triphosphate hydrolases"/>
    <property type="match status" value="1"/>
</dbReference>
<dbReference type="InterPro" id="IPR030388">
    <property type="entry name" value="G_ERA_dom"/>
</dbReference>
<feature type="domain" description="KH type-2" evidence="9">
    <location>
        <begin position="194"/>
        <end position="279"/>
    </location>
</feature>
<evidence type="ECO:0000256" key="8">
    <source>
        <dbReference type="RuleBase" id="RU003761"/>
    </source>
</evidence>
<keyword evidence="6" id="KW-0963">Cytoplasm</keyword>
<dbReference type="PROSITE" id="PS50823">
    <property type="entry name" value="KH_TYPE_2"/>
    <property type="match status" value="1"/>
</dbReference>
<dbReference type="PANTHER" id="PTHR42698:SF1">
    <property type="entry name" value="GTPASE ERA, MITOCHONDRIAL"/>
    <property type="match status" value="1"/>
</dbReference>
<dbReference type="InterPro" id="IPR009019">
    <property type="entry name" value="KH_sf_prok-type"/>
</dbReference>
<dbReference type="InterPro" id="IPR006073">
    <property type="entry name" value="GTP-bd"/>
</dbReference>
<dbReference type="HAMAP" id="MF_00367">
    <property type="entry name" value="GTPase_Era"/>
    <property type="match status" value="1"/>
</dbReference>
<name>A0ABW4JRP8_9BACL</name>